<evidence type="ECO:0000256" key="1">
    <source>
        <dbReference type="ARBA" id="ARBA00022679"/>
    </source>
</evidence>
<keyword evidence="5" id="KW-1133">Transmembrane helix</keyword>
<dbReference type="InterPro" id="IPR045269">
    <property type="entry name" value="Atg1-like"/>
</dbReference>
<name>A0A812LZC5_SYMPI</name>
<dbReference type="PROSITE" id="PS50011">
    <property type="entry name" value="PROTEIN_KINASE_DOM"/>
    <property type="match status" value="1"/>
</dbReference>
<evidence type="ECO:0000256" key="4">
    <source>
        <dbReference type="ARBA" id="ARBA00022840"/>
    </source>
</evidence>
<feature type="non-terminal residue" evidence="7">
    <location>
        <position position="1"/>
    </location>
</feature>
<reference evidence="7" key="1">
    <citation type="submission" date="2021-02" db="EMBL/GenBank/DDBJ databases">
        <authorList>
            <person name="Dougan E. K."/>
            <person name="Rhodes N."/>
            <person name="Thang M."/>
            <person name="Chan C."/>
        </authorList>
    </citation>
    <scope>NUCLEOTIDE SEQUENCE</scope>
</reference>
<keyword evidence="8" id="KW-1185">Reference proteome</keyword>
<dbReference type="PANTHER" id="PTHR24348:SF22">
    <property type="entry name" value="NON-SPECIFIC SERINE_THREONINE PROTEIN KINASE"/>
    <property type="match status" value="1"/>
</dbReference>
<keyword evidence="5" id="KW-0472">Membrane</keyword>
<dbReference type="InterPro" id="IPR008271">
    <property type="entry name" value="Ser/Thr_kinase_AS"/>
</dbReference>
<dbReference type="OrthoDB" id="1043025at2759"/>
<dbReference type="GO" id="GO:0010506">
    <property type="term" value="P:regulation of autophagy"/>
    <property type="evidence" value="ECO:0007669"/>
    <property type="project" value="InterPro"/>
</dbReference>
<evidence type="ECO:0000259" key="6">
    <source>
        <dbReference type="PROSITE" id="PS50011"/>
    </source>
</evidence>
<dbReference type="InterPro" id="IPR000719">
    <property type="entry name" value="Prot_kinase_dom"/>
</dbReference>
<dbReference type="EMBL" id="CAJNIZ010007159">
    <property type="protein sequence ID" value="CAE7255675.1"/>
    <property type="molecule type" value="Genomic_DNA"/>
</dbReference>
<comment type="caution">
    <text evidence="7">The sequence shown here is derived from an EMBL/GenBank/DDBJ whole genome shotgun (WGS) entry which is preliminary data.</text>
</comment>
<dbReference type="PANTHER" id="PTHR24348">
    <property type="entry name" value="SERINE/THREONINE-PROTEIN KINASE UNC-51-RELATED"/>
    <property type="match status" value="1"/>
</dbReference>
<dbReference type="Pfam" id="PF00069">
    <property type="entry name" value="Pkinase"/>
    <property type="match status" value="1"/>
</dbReference>
<protein>
    <submittedName>
        <fullName evidence="7">PUB51 protein</fullName>
    </submittedName>
</protein>
<dbReference type="GO" id="GO:0005829">
    <property type="term" value="C:cytosol"/>
    <property type="evidence" value="ECO:0007669"/>
    <property type="project" value="TreeGrafter"/>
</dbReference>
<dbReference type="GO" id="GO:0000407">
    <property type="term" value="C:phagophore assembly site"/>
    <property type="evidence" value="ECO:0007669"/>
    <property type="project" value="TreeGrafter"/>
</dbReference>
<keyword evidence="4" id="KW-0067">ATP-binding</keyword>
<evidence type="ECO:0000256" key="3">
    <source>
        <dbReference type="ARBA" id="ARBA00022777"/>
    </source>
</evidence>
<dbReference type="GO" id="GO:0004674">
    <property type="term" value="F:protein serine/threonine kinase activity"/>
    <property type="evidence" value="ECO:0007669"/>
    <property type="project" value="InterPro"/>
</dbReference>
<proteinExistence type="predicted"/>
<dbReference type="Proteomes" id="UP000649617">
    <property type="component" value="Unassembled WGS sequence"/>
</dbReference>
<feature type="transmembrane region" description="Helical" evidence="5">
    <location>
        <begin position="12"/>
        <end position="33"/>
    </location>
</feature>
<gene>
    <name evidence="7" type="primary">PUB51</name>
    <name evidence="7" type="ORF">SPIL2461_LOCUS5147</name>
</gene>
<keyword evidence="1" id="KW-0808">Transferase</keyword>
<dbReference type="PROSITE" id="PS00108">
    <property type="entry name" value="PROTEIN_KINASE_ST"/>
    <property type="match status" value="1"/>
</dbReference>
<keyword evidence="2" id="KW-0547">Nucleotide-binding</keyword>
<organism evidence="7 8">
    <name type="scientific">Symbiodinium pilosum</name>
    <name type="common">Dinoflagellate</name>
    <dbReference type="NCBI Taxonomy" id="2952"/>
    <lineage>
        <taxon>Eukaryota</taxon>
        <taxon>Sar</taxon>
        <taxon>Alveolata</taxon>
        <taxon>Dinophyceae</taxon>
        <taxon>Suessiales</taxon>
        <taxon>Symbiodiniaceae</taxon>
        <taxon>Symbiodinium</taxon>
    </lineage>
</organism>
<dbReference type="Gene3D" id="1.10.510.10">
    <property type="entry name" value="Transferase(Phosphotransferase) domain 1"/>
    <property type="match status" value="1"/>
</dbReference>
<sequence>VCNGAVMVTVSAYAAVALHSVVLPTVLIPLTLFSSCIEGPKNMLDNYKKRLIGLGDAALRAMREENGPQLDIKKSWEETTIFSWPFTQEIGEDFWQKLSEVPEADQKIYKKIYTSSEGTKSFLVHAWAVTPDHGKEFDDVTDQYGGQDDVAKAIQLFQSMLSKLFNCTIERKLIRLKQKKDCFELVRTPVLVGTPSALCKFWNRARLLKWAWGIRSISEKEVTYGTLCGKGAVAFGDGTSEQPYMLYLRGSHGRRTEIPLPMIVSCDLAERQLALIMQDRQSRTLQAAQCKKLSLLADSCCDSAKLTWMGYVNFGQHANMFEYELSFQGKTKRVAVKELKDDAKQHLRTDFIELLKKHRHPTIVQTYGELCDGRKKEIFMEFADSRNLQEKILKTTPQLNLNESRHWVAQVLSGLKFLHKNELIHSDLKPANIVLTRAECHSAWKLRAMLSDFDGAVEFREPVRYTTSHYAAPEIAQFGMASPEQDLYSLGVILAELLEAAGGDGGATSLLQQGRALSHKFCTEDLGKRGTAESACQEKFFDGI</sequence>
<dbReference type="InterPro" id="IPR011009">
    <property type="entry name" value="Kinase-like_dom_sf"/>
</dbReference>
<feature type="domain" description="Protein kinase" evidence="6">
    <location>
        <begin position="303"/>
        <end position="544"/>
    </location>
</feature>
<dbReference type="GO" id="GO:0005776">
    <property type="term" value="C:autophagosome"/>
    <property type="evidence" value="ECO:0007669"/>
    <property type="project" value="TreeGrafter"/>
</dbReference>
<evidence type="ECO:0000256" key="5">
    <source>
        <dbReference type="SAM" id="Phobius"/>
    </source>
</evidence>
<dbReference type="GO" id="GO:0016020">
    <property type="term" value="C:membrane"/>
    <property type="evidence" value="ECO:0007669"/>
    <property type="project" value="TreeGrafter"/>
</dbReference>
<dbReference type="AlphaFoldDB" id="A0A812LZC5"/>
<dbReference type="GO" id="GO:0005524">
    <property type="term" value="F:ATP binding"/>
    <property type="evidence" value="ECO:0007669"/>
    <property type="project" value="UniProtKB-KW"/>
</dbReference>
<accession>A0A812LZC5</accession>
<keyword evidence="5" id="KW-0812">Transmembrane</keyword>
<evidence type="ECO:0000256" key="2">
    <source>
        <dbReference type="ARBA" id="ARBA00022741"/>
    </source>
</evidence>
<feature type="non-terminal residue" evidence="7">
    <location>
        <position position="544"/>
    </location>
</feature>
<dbReference type="SUPFAM" id="SSF56112">
    <property type="entry name" value="Protein kinase-like (PK-like)"/>
    <property type="match status" value="1"/>
</dbReference>
<evidence type="ECO:0000313" key="7">
    <source>
        <dbReference type="EMBL" id="CAE7255675.1"/>
    </source>
</evidence>
<dbReference type="GO" id="GO:0000045">
    <property type="term" value="P:autophagosome assembly"/>
    <property type="evidence" value="ECO:0007669"/>
    <property type="project" value="TreeGrafter"/>
</dbReference>
<evidence type="ECO:0000313" key="8">
    <source>
        <dbReference type="Proteomes" id="UP000649617"/>
    </source>
</evidence>
<keyword evidence="3" id="KW-0418">Kinase</keyword>
<dbReference type="SMART" id="SM00220">
    <property type="entry name" value="S_TKc"/>
    <property type="match status" value="1"/>
</dbReference>